<evidence type="ECO:0000256" key="1">
    <source>
        <dbReference type="ARBA" id="ARBA00006987"/>
    </source>
</evidence>
<feature type="compositionally biased region" description="Basic and acidic residues" evidence="2">
    <location>
        <begin position="30"/>
        <end position="39"/>
    </location>
</feature>
<dbReference type="eggNOG" id="COG3181">
    <property type="taxonomic scope" value="Bacteria"/>
</dbReference>
<dbReference type="Gene3D" id="3.40.190.10">
    <property type="entry name" value="Periplasmic binding protein-like II"/>
    <property type="match status" value="1"/>
</dbReference>
<organism evidence="4 5">
    <name type="scientific">Anaerococcus lactolyticus S7-1-13</name>
    <dbReference type="NCBI Taxonomy" id="1284686"/>
    <lineage>
        <taxon>Bacteria</taxon>
        <taxon>Bacillati</taxon>
        <taxon>Bacillota</taxon>
        <taxon>Tissierellia</taxon>
        <taxon>Tissierellales</taxon>
        <taxon>Peptoniphilaceae</taxon>
        <taxon>Anaerococcus</taxon>
    </lineage>
</organism>
<evidence type="ECO:0000313" key="4">
    <source>
        <dbReference type="EMBL" id="KGF05011.1"/>
    </source>
</evidence>
<dbReference type="RefSeq" id="WP_037326492.1">
    <property type="nucleotide sequence ID" value="NZ_JRMW01000021.1"/>
</dbReference>
<dbReference type="SUPFAM" id="SSF53850">
    <property type="entry name" value="Periplasmic binding protein-like II"/>
    <property type="match status" value="1"/>
</dbReference>
<dbReference type="Gene3D" id="3.40.190.150">
    <property type="entry name" value="Bordetella uptake gene, domain 1"/>
    <property type="match status" value="1"/>
</dbReference>
<dbReference type="Pfam" id="PF03401">
    <property type="entry name" value="TctC"/>
    <property type="match status" value="1"/>
</dbReference>
<dbReference type="InterPro" id="IPR005064">
    <property type="entry name" value="BUG"/>
</dbReference>
<accession>A0A095X5P3</accession>
<gene>
    <name evidence="4" type="ORF">HMPREF1630_01740</name>
</gene>
<feature type="chain" id="PRO_5039550098" evidence="3">
    <location>
        <begin position="21"/>
        <end position="345"/>
    </location>
</feature>
<feature type="region of interest" description="Disordered" evidence="2">
    <location>
        <begin position="24"/>
        <end position="51"/>
    </location>
</feature>
<comment type="similarity">
    <text evidence="1">Belongs to the UPF0065 (bug) family.</text>
</comment>
<dbReference type="Proteomes" id="UP000029579">
    <property type="component" value="Unassembled WGS sequence"/>
</dbReference>
<comment type="caution">
    <text evidence="4">The sequence shown here is derived from an EMBL/GenBank/DDBJ whole genome shotgun (WGS) entry which is preliminary data.</text>
</comment>
<dbReference type="OrthoDB" id="8881899at2"/>
<evidence type="ECO:0000256" key="3">
    <source>
        <dbReference type="SAM" id="SignalP"/>
    </source>
</evidence>
<keyword evidence="3" id="KW-0732">Signal</keyword>
<feature type="signal peptide" evidence="3">
    <location>
        <begin position="1"/>
        <end position="20"/>
    </location>
</feature>
<proteinExistence type="inferred from homology"/>
<dbReference type="AlphaFoldDB" id="A0A095X5P3"/>
<protein>
    <submittedName>
        <fullName evidence="4">Protein TctC</fullName>
    </submittedName>
</protein>
<dbReference type="EMBL" id="JRMW01000021">
    <property type="protein sequence ID" value="KGF05011.1"/>
    <property type="molecule type" value="Genomic_DNA"/>
</dbReference>
<reference evidence="4 5" key="1">
    <citation type="submission" date="2014-07" db="EMBL/GenBank/DDBJ databases">
        <authorList>
            <person name="McCorrison J."/>
            <person name="Sanka R."/>
            <person name="Torralba M."/>
            <person name="Gillis M."/>
            <person name="Haft D.H."/>
            <person name="Methe B."/>
            <person name="Sutton G."/>
            <person name="Nelson K.E."/>
        </authorList>
    </citation>
    <scope>NUCLEOTIDE SEQUENCE [LARGE SCALE GENOMIC DNA]</scope>
    <source>
        <strain evidence="4 5">S7-1-13</strain>
    </source>
</reference>
<dbReference type="PANTHER" id="PTHR42928">
    <property type="entry name" value="TRICARBOXYLATE-BINDING PROTEIN"/>
    <property type="match status" value="1"/>
</dbReference>
<dbReference type="PROSITE" id="PS51257">
    <property type="entry name" value="PROKAR_LIPOPROTEIN"/>
    <property type="match status" value="1"/>
</dbReference>
<dbReference type="InterPro" id="IPR042100">
    <property type="entry name" value="Bug_dom1"/>
</dbReference>
<evidence type="ECO:0000256" key="2">
    <source>
        <dbReference type="SAM" id="MobiDB-lite"/>
    </source>
</evidence>
<name>A0A095X5P3_9FIRM</name>
<feature type="compositionally biased region" description="Low complexity" evidence="2">
    <location>
        <begin position="40"/>
        <end position="49"/>
    </location>
</feature>
<dbReference type="PIRSF" id="PIRSF017082">
    <property type="entry name" value="YflP"/>
    <property type="match status" value="1"/>
</dbReference>
<evidence type="ECO:0000313" key="5">
    <source>
        <dbReference type="Proteomes" id="UP000029579"/>
    </source>
</evidence>
<sequence>MKKKMSFIIGTLALTLGLSACGVTKNNSNETKEETKKANTETAETTETSWPEGPVTAVLHAAAGGDTDFNARTFATYFEEITGQPMIITNMPGSSGVAATENVKQAKADGNTFLFTHTGPLVVNKVSGLIDYDYSDFDVSNIPAVDGGTILVASKQSGLKNFDDVVKKAKEAPGKIVFGTEFGNFSHLQVLMLQDKADIEFKLADIGSTADKVTNLVGGRIDLAAITYGSVKDYIKTGDMIPIAQFNEEQNPFLGDIPTLKSKGIDMVMDKPYIIAFPKGTDPAIIKKMSDIAVEIGKNKDYAKKIEEGFSQEAKVMPTVEALKYLDGIREDYMKYKDILQGANK</sequence>
<dbReference type="PANTHER" id="PTHR42928:SF5">
    <property type="entry name" value="BLR1237 PROTEIN"/>
    <property type="match status" value="1"/>
</dbReference>
<dbReference type="CDD" id="cd07012">
    <property type="entry name" value="PBP2_Bug_TTT"/>
    <property type="match status" value="1"/>
</dbReference>